<dbReference type="OrthoDB" id="9780162at2"/>
<dbReference type="RefSeq" id="WP_053427124.1">
    <property type="nucleotide sequence ID" value="NZ_LGUE01000001.1"/>
</dbReference>
<dbReference type="InterPro" id="IPR004841">
    <property type="entry name" value="AA-permease/SLC12A_dom"/>
</dbReference>
<feature type="transmembrane region" description="Helical" evidence="7">
    <location>
        <begin position="345"/>
        <end position="370"/>
    </location>
</feature>
<comment type="subcellular location">
    <subcellularLocation>
        <location evidence="1">Cell membrane</location>
        <topology evidence="1">Multi-pass membrane protein</topology>
    </subcellularLocation>
</comment>
<feature type="transmembrane region" description="Helical" evidence="7">
    <location>
        <begin position="382"/>
        <end position="400"/>
    </location>
</feature>
<dbReference type="STRING" id="189381.GCA_900166615_03184"/>
<evidence type="ECO:0000256" key="1">
    <source>
        <dbReference type="ARBA" id="ARBA00004651"/>
    </source>
</evidence>
<dbReference type="EMBL" id="LGUE01000001">
    <property type="protein sequence ID" value="KON91926.1"/>
    <property type="molecule type" value="Genomic_DNA"/>
</dbReference>
<feature type="transmembrane region" description="Helical" evidence="7">
    <location>
        <begin position="269"/>
        <end position="299"/>
    </location>
</feature>
<keyword evidence="10" id="KW-1185">Reference proteome</keyword>
<sequence>MKHSSAEPALSWWHLSLIGAGGTVGTGYFLGTGIALKSSGGFIIPAFLIAAFATWIVYKRLATMTMADPCEGSFCTYAGKAYGSWAAFLCGWIYWISTILIMGGQLTALGILSRYWFPSIPLWVFTLIFAVLSISVVLLGARGFDIAEDFFSIIKLSALVIFLFIGAALLSGTGNHFHLNSSVHFDEGFNRMRTSLIFAFYSFAGIEVIGLMASRLSNTKDILKSGRVLIMCLGSLYVLALWITMNLQAPTHFSSEESPFISVLNRGNIPIVASCFNGVILFAGFSALAAALFSVTRLLRSMADEGEAPAIFKKRWKRDIPLPSLLLSIAGMACAIIASQLLPGIIFEAFITAAGILLLCNWAFILLSSFKLLDRDVMRNGVSLVALGILVLAISGTFTLKESRYGFYLSMVLLMVIGLASLLFRSMTSHRSKKS</sequence>
<dbReference type="GO" id="GO:0006865">
    <property type="term" value="P:amino acid transport"/>
    <property type="evidence" value="ECO:0007669"/>
    <property type="project" value="UniProtKB-KW"/>
</dbReference>
<reference evidence="10" key="1">
    <citation type="submission" date="2015-07" db="EMBL/GenBank/DDBJ databases">
        <title>Fjat-14235 jcm11544.</title>
        <authorList>
            <person name="Liu B."/>
            <person name="Wang J."/>
            <person name="Zhu Y."/>
            <person name="Liu G."/>
            <person name="Chen Q."/>
            <person name="Chen Z."/>
            <person name="Lan J."/>
            <person name="Che J."/>
            <person name="Ge C."/>
            <person name="Shi H."/>
            <person name="Pan Z."/>
            <person name="Liu X."/>
        </authorList>
    </citation>
    <scope>NUCLEOTIDE SEQUENCE [LARGE SCALE GENOMIC DNA]</scope>
    <source>
        <strain evidence="10">JCM 11544</strain>
    </source>
</reference>
<evidence type="ECO:0000259" key="8">
    <source>
        <dbReference type="Pfam" id="PF00324"/>
    </source>
</evidence>
<dbReference type="PANTHER" id="PTHR43495:SF5">
    <property type="entry name" value="GAMMA-AMINOBUTYRIC ACID PERMEASE"/>
    <property type="match status" value="1"/>
</dbReference>
<dbReference type="Proteomes" id="UP000037405">
    <property type="component" value="Unassembled WGS sequence"/>
</dbReference>
<feature type="transmembrane region" description="Helical" evidence="7">
    <location>
        <begin position="82"/>
        <end position="102"/>
    </location>
</feature>
<evidence type="ECO:0000256" key="2">
    <source>
        <dbReference type="ARBA" id="ARBA00022448"/>
    </source>
</evidence>
<evidence type="ECO:0000313" key="10">
    <source>
        <dbReference type="Proteomes" id="UP000037405"/>
    </source>
</evidence>
<keyword evidence="4" id="KW-0029">Amino-acid transport</keyword>
<feature type="transmembrane region" description="Helical" evidence="7">
    <location>
        <begin position="228"/>
        <end position="249"/>
    </location>
</feature>
<accession>A0A0M0GR58</accession>
<feature type="transmembrane region" description="Helical" evidence="7">
    <location>
        <begin position="320"/>
        <end position="339"/>
    </location>
</feature>
<evidence type="ECO:0000256" key="6">
    <source>
        <dbReference type="ARBA" id="ARBA00023136"/>
    </source>
</evidence>
<dbReference type="GO" id="GO:0005886">
    <property type="term" value="C:plasma membrane"/>
    <property type="evidence" value="ECO:0007669"/>
    <property type="project" value="UniProtKB-SubCell"/>
</dbReference>
<evidence type="ECO:0000256" key="5">
    <source>
        <dbReference type="ARBA" id="ARBA00022989"/>
    </source>
</evidence>
<dbReference type="Gene3D" id="1.20.1740.10">
    <property type="entry name" value="Amino acid/polyamine transporter I"/>
    <property type="match status" value="1"/>
</dbReference>
<dbReference type="PATRIC" id="fig|189381.12.peg.1234"/>
<keyword evidence="2" id="KW-0813">Transport</keyword>
<feature type="transmembrane region" description="Helical" evidence="7">
    <location>
        <begin position="12"/>
        <end position="36"/>
    </location>
</feature>
<gene>
    <name evidence="9" type="ORF">AF331_05495</name>
</gene>
<evidence type="ECO:0000313" key="9">
    <source>
        <dbReference type="EMBL" id="KON91926.1"/>
    </source>
</evidence>
<dbReference type="GO" id="GO:0055085">
    <property type="term" value="P:transmembrane transport"/>
    <property type="evidence" value="ECO:0007669"/>
    <property type="project" value="InterPro"/>
</dbReference>
<feature type="transmembrane region" description="Helical" evidence="7">
    <location>
        <begin position="42"/>
        <end position="61"/>
    </location>
</feature>
<keyword evidence="5 7" id="KW-1133">Transmembrane helix</keyword>
<organism evidence="9 10">
    <name type="scientific">Rossellomorea marisflavi</name>
    <dbReference type="NCBI Taxonomy" id="189381"/>
    <lineage>
        <taxon>Bacteria</taxon>
        <taxon>Bacillati</taxon>
        <taxon>Bacillota</taxon>
        <taxon>Bacilli</taxon>
        <taxon>Bacillales</taxon>
        <taxon>Bacillaceae</taxon>
        <taxon>Rossellomorea</taxon>
    </lineage>
</organism>
<feature type="domain" description="Amino acid permease/ SLC12A" evidence="8">
    <location>
        <begin position="14"/>
        <end position="371"/>
    </location>
</feature>
<feature type="transmembrane region" description="Helical" evidence="7">
    <location>
        <begin position="153"/>
        <end position="174"/>
    </location>
</feature>
<dbReference type="Pfam" id="PF00324">
    <property type="entry name" value="AA_permease"/>
    <property type="match status" value="1"/>
</dbReference>
<protein>
    <recommendedName>
        <fullName evidence="8">Amino acid permease/ SLC12A domain-containing protein</fullName>
    </recommendedName>
</protein>
<evidence type="ECO:0000256" key="4">
    <source>
        <dbReference type="ARBA" id="ARBA00022970"/>
    </source>
</evidence>
<name>A0A0M0GR58_9BACI</name>
<comment type="caution">
    <text evidence="9">The sequence shown here is derived from an EMBL/GenBank/DDBJ whole genome shotgun (WGS) entry which is preliminary data.</text>
</comment>
<dbReference type="AlphaFoldDB" id="A0A0M0GR58"/>
<feature type="transmembrane region" description="Helical" evidence="7">
    <location>
        <begin position="406"/>
        <end position="424"/>
    </location>
</feature>
<evidence type="ECO:0000256" key="3">
    <source>
        <dbReference type="ARBA" id="ARBA00022692"/>
    </source>
</evidence>
<feature type="transmembrane region" description="Helical" evidence="7">
    <location>
        <begin position="122"/>
        <end position="141"/>
    </location>
</feature>
<dbReference type="PIRSF" id="PIRSF006060">
    <property type="entry name" value="AA_transporter"/>
    <property type="match status" value="1"/>
</dbReference>
<proteinExistence type="predicted"/>
<dbReference type="PANTHER" id="PTHR43495">
    <property type="entry name" value="GABA PERMEASE"/>
    <property type="match status" value="1"/>
</dbReference>
<evidence type="ECO:0000256" key="7">
    <source>
        <dbReference type="SAM" id="Phobius"/>
    </source>
</evidence>
<feature type="transmembrane region" description="Helical" evidence="7">
    <location>
        <begin position="194"/>
        <end position="216"/>
    </location>
</feature>
<keyword evidence="6 7" id="KW-0472">Membrane</keyword>
<keyword evidence="3 7" id="KW-0812">Transmembrane</keyword>